<dbReference type="SUPFAM" id="SSF89796">
    <property type="entry name" value="CoA-transferase family III (CaiB/BaiF)"/>
    <property type="match status" value="2"/>
</dbReference>
<dbReference type="InterPro" id="IPR050509">
    <property type="entry name" value="CoA-transferase_III"/>
</dbReference>
<dbReference type="PANTHER" id="PTHR48228">
    <property type="entry name" value="SUCCINYL-COA--D-CITRAMALATE COA-TRANSFERASE"/>
    <property type="match status" value="1"/>
</dbReference>
<name>A0A381PKD7_9ZZZZ</name>
<evidence type="ECO:0008006" key="2">
    <source>
        <dbReference type="Google" id="ProtNLM"/>
    </source>
</evidence>
<protein>
    <recommendedName>
        <fullName evidence="2">CoA transferase</fullName>
    </recommendedName>
</protein>
<dbReference type="PANTHER" id="PTHR48228:SF5">
    <property type="entry name" value="ALPHA-METHYLACYL-COA RACEMASE"/>
    <property type="match status" value="1"/>
</dbReference>
<gene>
    <name evidence="1" type="ORF">METZ01_LOCUS20274</name>
</gene>
<evidence type="ECO:0000313" key="1">
    <source>
        <dbReference type="EMBL" id="SUZ67420.1"/>
    </source>
</evidence>
<proteinExistence type="predicted"/>
<accession>A0A381PKD7</accession>
<reference evidence="1" key="1">
    <citation type="submission" date="2018-05" db="EMBL/GenBank/DDBJ databases">
        <authorList>
            <person name="Lanie J.A."/>
            <person name="Ng W.-L."/>
            <person name="Kazmierczak K.M."/>
            <person name="Andrzejewski T.M."/>
            <person name="Davidsen T.M."/>
            <person name="Wayne K.J."/>
            <person name="Tettelin H."/>
            <person name="Glass J.I."/>
            <person name="Rusch D."/>
            <person name="Podicherti R."/>
            <person name="Tsui H.-C.T."/>
            <person name="Winkler M.E."/>
        </authorList>
    </citation>
    <scope>NUCLEOTIDE SEQUENCE</scope>
</reference>
<dbReference type="AlphaFoldDB" id="A0A381PKD7"/>
<sequence>MGELVTEVGAYTGIRVLELVEGIAGPYATRFLADQGADVIKVESPQGDHYRNDPGFQAINRNKRSVVVADDSDLIATADVVIVTGPNEADRARRLAPGSVIVSFPTWGSQGPMVGQQGSSAQVAAMTGIAWNQVSWTEGPVHVVLPLASYGAGMLGALAIAAGLYAREAHGFAPTYEVSDVAGSGVMQVGDFWSPDTTPERDGASPLGPAGRAPAYRPFRAADDRWFFVACGTRRFYESMLRAVDRLDLLEDPVLTNPPWGLIEPDPLAQITPILENVFATRSREDWLEILRAEDVPCQPIQTRNEFLDSDLARTNDLMATIEHPEFGPLTMPTQPLILDACPANPIQAAPKVGEHTQEVLAQPHVPAKGSGQGGPPLAGTRAIDLASFIAGPVISRHLAMLGADVIKIEPPEGDPFRTFSPMFNGWNQGKRAVTLDLKSQTDRTFLYRMILESDVVVENFRPGVAERLGCSSAELRQLRSDLVLVKSPGYGSDQSRANQPAFDPLLQALGGMMAAQGGEGDPVFLTVPVHDAATPIIAAFGVVAALYHRLRTGQTQTVHTSLVQTTTAAQLAEFVHYETRPLVAEGGFDHKGPDQDHCFIEQEGSWMWSDPLGQVAVETKGFVGSEVALANGLVCEHPDSSGWGPLNQVGQLIKGAGPHPDRAPRFNEHELELRSEFT</sequence>
<dbReference type="Pfam" id="PF02515">
    <property type="entry name" value="CoA_transf_3"/>
    <property type="match status" value="2"/>
</dbReference>
<dbReference type="Gene3D" id="3.40.50.10540">
    <property type="entry name" value="Crotonobetainyl-coa:carnitine coa-transferase, domain 1"/>
    <property type="match status" value="2"/>
</dbReference>
<dbReference type="Gene3D" id="3.30.1540.10">
    <property type="entry name" value="formyl-coa transferase, domain 3"/>
    <property type="match status" value="1"/>
</dbReference>
<dbReference type="GO" id="GO:0003824">
    <property type="term" value="F:catalytic activity"/>
    <property type="evidence" value="ECO:0007669"/>
    <property type="project" value="InterPro"/>
</dbReference>
<dbReference type="EMBL" id="UINC01001011">
    <property type="protein sequence ID" value="SUZ67420.1"/>
    <property type="molecule type" value="Genomic_DNA"/>
</dbReference>
<dbReference type="InterPro" id="IPR044855">
    <property type="entry name" value="CoA-Trfase_III_dom3_sf"/>
</dbReference>
<dbReference type="InterPro" id="IPR023606">
    <property type="entry name" value="CoA-Trfase_III_dom_1_sf"/>
</dbReference>
<dbReference type="InterPro" id="IPR003673">
    <property type="entry name" value="CoA-Trfase_fam_III"/>
</dbReference>
<organism evidence="1">
    <name type="scientific">marine metagenome</name>
    <dbReference type="NCBI Taxonomy" id="408172"/>
    <lineage>
        <taxon>unclassified sequences</taxon>
        <taxon>metagenomes</taxon>
        <taxon>ecological metagenomes</taxon>
    </lineage>
</organism>